<dbReference type="CDD" id="cd00306">
    <property type="entry name" value="Peptidases_S8_S53"/>
    <property type="match status" value="1"/>
</dbReference>
<proteinExistence type="inferred from homology"/>
<feature type="domain" description="Peptidase S8/S53" evidence="6">
    <location>
        <begin position="96"/>
        <end position="381"/>
    </location>
</feature>
<feature type="region of interest" description="Disordered" evidence="5">
    <location>
        <begin position="1"/>
        <end position="56"/>
    </location>
</feature>
<evidence type="ECO:0000256" key="4">
    <source>
        <dbReference type="ARBA" id="ARBA00022825"/>
    </source>
</evidence>
<dbReference type="EMBL" id="JAVHNS010000015">
    <property type="protein sequence ID" value="KAK6334447.1"/>
    <property type="molecule type" value="Genomic_DNA"/>
</dbReference>
<evidence type="ECO:0000313" key="7">
    <source>
        <dbReference type="EMBL" id="KAK6334447.1"/>
    </source>
</evidence>
<comment type="similarity">
    <text evidence="1">Belongs to the peptidase S8 family.</text>
</comment>
<dbReference type="AlphaFoldDB" id="A0AAV9U303"/>
<keyword evidence="8" id="KW-1185">Reference proteome</keyword>
<comment type="caution">
    <text evidence="7">The sequence shown here is derived from an EMBL/GenBank/DDBJ whole genome shotgun (WGS) entry which is preliminary data.</text>
</comment>
<name>A0AAV9U303_9PEZI</name>
<dbReference type="PRINTS" id="PR00723">
    <property type="entry name" value="SUBTILISIN"/>
</dbReference>
<accession>A0AAV9U303</accession>
<dbReference type="PANTHER" id="PTHR43806">
    <property type="entry name" value="PEPTIDASE S8"/>
    <property type="match status" value="1"/>
</dbReference>
<dbReference type="InterPro" id="IPR036852">
    <property type="entry name" value="Peptidase_S8/S53_dom_sf"/>
</dbReference>
<dbReference type="Pfam" id="PF00082">
    <property type="entry name" value="Peptidase_S8"/>
    <property type="match status" value="1"/>
</dbReference>
<sequence>MRRAHKDGLKAGNPLSKRDALKDDEDDQRSGLRVRSLRRRVDGNDNSVDEPDTELTASSIDFEETVYRDLLYISTPRNVNSLLNLNNHYWKYKKAGKGVTAYVIDSGADLSHPELISERIVDWLFTEPGAASERDDTDASARQAPDIVMGATGPYYPGHHGTSVTSKIIGKTVGVARDTDIVIVKNVSTSRARYDGWSMLDALLKVYNHVRDRSARNDITRSVIVMASGYYQDLRNTKFKEHRWDAGTGEPVMTNSFWDLHIAQLAKIVHLLFKEGVYIVSAAEPVYNSDGYDFDEGDYPNSLKILTAEELGGQIDLDNYIVVNPMDMKTGQDFHPPAEFTSIAAPGTVKVATDRHGRNGHLSYEKGSSLATPVVAGVLATFIGLGYEDPLQTLYENSYRRARGASKVVFNGITSDMWPDWFKKEVSLEEPVYIGLDSSRETKRRTS</sequence>
<organism evidence="7 8">
    <name type="scientific">Orbilia blumenaviensis</name>
    <dbReference type="NCBI Taxonomy" id="1796055"/>
    <lineage>
        <taxon>Eukaryota</taxon>
        <taxon>Fungi</taxon>
        <taxon>Dikarya</taxon>
        <taxon>Ascomycota</taxon>
        <taxon>Pezizomycotina</taxon>
        <taxon>Orbiliomycetes</taxon>
        <taxon>Orbiliales</taxon>
        <taxon>Orbiliaceae</taxon>
        <taxon>Orbilia</taxon>
    </lineage>
</organism>
<keyword evidence="2" id="KW-0645">Protease</keyword>
<protein>
    <recommendedName>
        <fullName evidence="6">Peptidase S8/S53 domain-containing protein</fullName>
    </recommendedName>
</protein>
<dbReference type="PANTHER" id="PTHR43806:SF11">
    <property type="entry name" value="CEREVISIN-RELATED"/>
    <property type="match status" value="1"/>
</dbReference>
<gene>
    <name evidence="7" type="ORF">TWF730_003662</name>
</gene>
<dbReference type="Gene3D" id="3.40.50.200">
    <property type="entry name" value="Peptidase S8/S53 domain"/>
    <property type="match status" value="1"/>
</dbReference>
<keyword evidence="4" id="KW-0720">Serine protease</keyword>
<dbReference type="InterPro" id="IPR050131">
    <property type="entry name" value="Peptidase_S8_subtilisin-like"/>
</dbReference>
<dbReference type="GO" id="GO:0006508">
    <property type="term" value="P:proteolysis"/>
    <property type="evidence" value="ECO:0007669"/>
    <property type="project" value="UniProtKB-KW"/>
</dbReference>
<reference evidence="7 8" key="1">
    <citation type="submission" date="2019-10" db="EMBL/GenBank/DDBJ databases">
        <authorList>
            <person name="Palmer J.M."/>
        </authorList>
    </citation>
    <scope>NUCLEOTIDE SEQUENCE [LARGE SCALE GENOMIC DNA]</scope>
    <source>
        <strain evidence="7 8">TWF730</strain>
    </source>
</reference>
<evidence type="ECO:0000259" key="6">
    <source>
        <dbReference type="Pfam" id="PF00082"/>
    </source>
</evidence>
<evidence type="ECO:0000256" key="2">
    <source>
        <dbReference type="ARBA" id="ARBA00022670"/>
    </source>
</evidence>
<evidence type="ECO:0000256" key="5">
    <source>
        <dbReference type="SAM" id="MobiDB-lite"/>
    </source>
</evidence>
<evidence type="ECO:0000313" key="8">
    <source>
        <dbReference type="Proteomes" id="UP001373714"/>
    </source>
</evidence>
<evidence type="ECO:0000256" key="1">
    <source>
        <dbReference type="ARBA" id="ARBA00011073"/>
    </source>
</evidence>
<dbReference type="SUPFAM" id="SSF52743">
    <property type="entry name" value="Subtilisin-like"/>
    <property type="match status" value="1"/>
</dbReference>
<keyword evidence="3" id="KW-0378">Hydrolase</keyword>
<dbReference type="Proteomes" id="UP001373714">
    <property type="component" value="Unassembled WGS sequence"/>
</dbReference>
<evidence type="ECO:0000256" key="3">
    <source>
        <dbReference type="ARBA" id="ARBA00022801"/>
    </source>
</evidence>
<dbReference type="InterPro" id="IPR015500">
    <property type="entry name" value="Peptidase_S8_subtilisin-rel"/>
</dbReference>
<dbReference type="InterPro" id="IPR000209">
    <property type="entry name" value="Peptidase_S8/S53_dom"/>
</dbReference>
<dbReference type="GO" id="GO:0004252">
    <property type="term" value="F:serine-type endopeptidase activity"/>
    <property type="evidence" value="ECO:0007669"/>
    <property type="project" value="InterPro"/>
</dbReference>